<keyword evidence="2" id="KW-0862">Zinc</keyword>
<dbReference type="PANTHER" id="PTHR43880:SF12">
    <property type="entry name" value="ALCOHOL DEHYDROGENASE CLASS-3"/>
    <property type="match status" value="1"/>
</dbReference>
<evidence type="ECO:0000313" key="6">
    <source>
        <dbReference type="Proteomes" id="UP000680279"/>
    </source>
</evidence>
<dbReference type="Proteomes" id="UP000680279">
    <property type="component" value="Unassembled WGS sequence"/>
</dbReference>
<dbReference type="Pfam" id="PF08240">
    <property type="entry name" value="ADH_N"/>
    <property type="match status" value="1"/>
</dbReference>
<gene>
    <name evidence="5" type="ORF">J1TS3_40480</name>
</gene>
<accession>A0ABQ4KB20</accession>
<evidence type="ECO:0000259" key="4">
    <source>
        <dbReference type="Pfam" id="PF08240"/>
    </source>
</evidence>
<sequence>MERVGSNVSTVKPGDHVALSFSACGHCENCLSGHPSTCEMLNDLNFGGVMNDGTKRIHKNDVEFSTFFGQSSFGTYAVSNERNVVKVDKDVDLRLLGPLGCGKQAAEQC</sequence>
<evidence type="ECO:0000313" key="5">
    <source>
        <dbReference type="EMBL" id="GIN22914.1"/>
    </source>
</evidence>
<evidence type="ECO:0000256" key="1">
    <source>
        <dbReference type="ARBA" id="ARBA00022723"/>
    </source>
</evidence>
<keyword evidence="3" id="KW-0520">NAD</keyword>
<evidence type="ECO:0000256" key="2">
    <source>
        <dbReference type="ARBA" id="ARBA00022833"/>
    </source>
</evidence>
<name>A0ABQ4KB20_9BACI</name>
<feature type="domain" description="Alcohol dehydrogenase-like N-terminal" evidence="4">
    <location>
        <begin position="2"/>
        <end position="88"/>
    </location>
</feature>
<dbReference type="SUPFAM" id="SSF50129">
    <property type="entry name" value="GroES-like"/>
    <property type="match status" value="1"/>
</dbReference>
<comment type="caution">
    <text evidence="5">The sequence shown here is derived from an EMBL/GenBank/DDBJ whole genome shotgun (WGS) entry which is preliminary data.</text>
</comment>
<reference evidence="5 6" key="1">
    <citation type="submission" date="2021-03" db="EMBL/GenBank/DDBJ databases">
        <title>Antimicrobial resistance genes in bacteria isolated from Japanese honey, and their potential for conferring macrolide and lincosamide resistance in the American foulbrood pathogen Paenibacillus larvae.</title>
        <authorList>
            <person name="Okamoto M."/>
            <person name="Kumagai M."/>
            <person name="Kanamori H."/>
            <person name="Takamatsu D."/>
        </authorList>
    </citation>
    <scope>NUCLEOTIDE SEQUENCE [LARGE SCALE GENOMIC DNA]</scope>
    <source>
        <strain evidence="5 6">J1TS3</strain>
    </source>
</reference>
<protein>
    <recommendedName>
        <fullName evidence="4">Alcohol dehydrogenase-like N-terminal domain-containing protein</fullName>
    </recommendedName>
</protein>
<dbReference type="InterPro" id="IPR013154">
    <property type="entry name" value="ADH-like_N"/>
</dbReference>
<evidence type="ECO:0000256" key="3">
    <source>
        <dbReference type="ARBA" id="ARBA00023027"/>
    </source>
</evidence>
<organism evidence="5 6">
    <name type="scientific">Siminovitchia fordii</name>
    <dbReference type="NCBI Taxonomy" id="254759"/>
    <lineage>
        <taxon>Bacteria</taxon>
        <taxon>Bacillati</taxon>
        <taxon>Bacillota</taxon>
        <taxon>Bacilli</taxon>
        <taxon>Bacillales</taxon>
        <taxon>Bacillaceae</taxon>
        <taxon>Siminovitchia</taxon>
    </lineage>
</organism>
<dbReference type="PANTHER" id="PTHR43880">
    <property type="entry name" value="ALCOHOL DEHYDROGENASE"/>
    <property type="match status" value="1"/>
</dbReference>
<keyword evidence="1" id="KW-0479">Metal-binding</keyword>
<dbReference type="Gene3D" id="3.90.180.10">
    <property type="entry name" value="Medium-chain alcohol dehydrogenases, catalytic domain"/>
    <property type="match status" value="1"/>
</dbReference>
<dbReference type="InterPro" id="IPR011032">
    <property type="entry name" value="GroES-like_sf"/>
</dbReference>
<proteinExistence type="predicted"/>
<dbReference type="EMBL" id="BOQT01000022">
    <property type="protein sequence ID" value="GIN22914.1"/>
    <property type="molecule type" value="Genomic_DNA"/>
</dbReference>
<keyword evidence="6" id="KW-1185">Reference proteome</keyword>